<dbReference type="EMBL" id="JBHUCP010000001">
    <property type="protein sequence ID" value="MFD1528250.1"/>
    <property type="molecule type" value="Genomic_DNA"/>
</dbReference>
<dbReference type="InterPro" id="IPR023214">
    <property type="entry name" value="HAD_sf"/>
</dbReference>
<organism evidence="2 3">
    <name type="scientific">Pseudonocardia aurantiaca</name>
    <dbReference type="NCBI Taxonomy" id="75290"/>
    <lineage>
        <taxon>Bacteria</taxon>
        <taxon>Bacillati</taxon>
        <taxon>Actinomycetota</taxon>
        <taxon>Actinomycetes</taxon>
        <taxon>Pseudonocardiales</taxon>
        <taxon>Pseudonocardiaceae</taxon>
        <taxon>Pseudonocardia</taxon>
    </lineage>
</organism>
<dbReference type="PANTHER" id="PTHR43316:SF8">
    <property type="entry name" value="HAD FAMILY HYDROLASE"/>
    <property type="match status" value="1"/>
</dbReference>
<dbReference type="InterPro" id="IPR023198">
    <property type="entry name" value="PGP-like_dom2"/>
</dbReference>
<evidence type="ECO:0000256" key="1">
    <source>
        <dbReference type="ARBA" id="ARBA00022801"/>
    </source>
</evidence>
<reference evidence="3" key="1">
    <citation type="journal article" date="2019" name="Int. J. Syst. Evol. Microbiol.">
        <title>The Global Catalogue of Microorganisms (GCM) 10K type strain sequencing project: providing services to taxonomists for standard genome sequencing and annotation.</title>
        <authorList>
            <consortium name="The Broad Institute Genomics Platform"/>
            <consortium name="The Broad Institute Genome Sequencing Center for Infectious Disease"/>
            <person name="Wu L."/>
            <person name="Ma J."/>
        </authorList>
    </citation>
    <scope>NUCLEOTIDE SEQUENCE [LARGE SCALE GENOMIC DNA]</scope>
    <source>
        <strain evidence="3">JCM 12165</strain>
    </source>
</reference>
<gene>
    <name evidence="2" type="ORF">ACFSCY_02225</name>
</gene>
<dbReference type="GO" id="GO:0016787">
    <property type="term" value="F:hydrolase activity"/>
    <property type="evidence" value="ECO:0007669"/>
    <property type="project" value="UniProtKB-KW"/>
</dbReference>
<protein>
    <submittedName>
        <fullName evidence="2">HAD family hydrolase</fullName>
    </submittedName>
</protein>
<dbReference type="SFLD" id="SFLDG01129">
    <property type="entry name" value="C1.5:_HAD__Beta-PGM__Phosphata"/>
    <property type="match status" value="1"/>
</dbReference>
<dbReference type="Proteomes" id="UP001597145">
    <property type="component" value="Unassembled WGS sequence"/>
</dbReference>
<dbReference type="PANTHER" id="PTHR43316">
    <property type="entry name" value="HYDROLASE, HALOACID DELAHOGENASE-RELATED"/>
    <property type="match status" value="1"/>
</dbReference>
<sequence>MVYLIFDADDTLWENNVLFERVIDAYLDWLAHPTLDRAATRAVLDEVERANVGVHGYGSASFLRSLHDCFERLSERPASAAEAREIEELAASLVFHEVELVPGVAETLTQLGTRHELLLLTKGQQAEQQRKIDASGLAHHFRSLHIVAEKRAATYRELVTEQALEPSATWMIGNSPRSDILPARAAGLGAVFIPSPHTWVLEEDDLDPTDERVLHLKTFPELVDHF</sequence>
<dbReference type="RefSeq" id="WP_343972694.1">
    <property type="nucleotide sequence ID" value="NZ_BAAAJG010000003.1"/>
</dbReference>
<dbReference type="InterPro" id="IPR051540">
    <property type="entry name" value="S-2-haloacid_dehalogenase"/>
</dbReference>
<dbReference type="SUPFAM" id="SSF56784">
    <property type="entry name" value="HAD-like"/>
    <property type="match status" value="1"/>
</dbReference>
<dbReference type="InterPro" id="IPR036412">
    <property type="entry name" value="HAD-like_sf"/>
</dbReference>
<proteinExistence type="predicted"/>
<name>A0ABW4FBZ3_9PSEU</name>
<keyword evidence="3" id="KW-1185">Reference proteome</keyword>
<evidence type="ECO:0000313" key="2">
    <source>
        <dbReference type="EMBL" id="MFD1528250.1"/>
    </source>
</evidence>
<dbReference type="SFLD" id="SFLDS00003">
    <property type="entry name" value="Haloacid_Dehalogenase"/>
    <property type="match status" value="1"/>
</dbReference>
<accession>A0ABW4FBZ3</accession>
<comment type="caution">
    <text evidence="2">The sequence shown here is derived from an EMBL/GenBank/DDBJ whole genome shotgun (WGS) entry which is preliminary data.</text>
</comment>
<dbReference type="Gene3D" id="3.40.50.1000">
    <property type="entry name" value="HAD superfamily/HAD-like"/>
    <property type="match status" value="1"/>
</dbReference>
<dbReference type="Gene3D" id="1.10.150.240">
    <property type="entry name" value="Putative phosphatase, domain 2"/>
    <property type="match status" value="1"/>
</dbReference>
<evidence type="ECO:0000313" key="3">
    <source>
        <dbReference type="Proteomes" id="UP001597145"/>
    </source>
</evidence>
<dbReference type="Pfam" id="PF00702">
    <property type="entry name" value="Hydrolase"/>
    <property type="match status" value="1"/>
</dbReference>
<keyword evidence="1 2" id="KW-0378">Hydrolase</keyword>